<keyword evidence="4" id="KW-1003">Cell membrane</keyword>
<evidence type="ECO:0000256" key="6">
    <source>
        <dbReference type="ARBA" id="ARBA00022989"/>
    </source>
</evidence>
<evidence type="ECO:0000256" key="1">
    <source>
        <dbReference type="ARBA" id="ARBA00004651"/>
    </source>
</evidence>
<keyword evidence="7 8" id="KW-0472">Membrane</keyword>
<feature type="transmembrane region" description="Helical" evidence="8">
    <location>
        <begin position="450"/>
        <end position="470"/>
    </location>
</feature>
<evidence type="ECO:0000256" key="3">
    <source>
        <dbReference type="ARBA" id="ARBA00022448"/>
    </source>
</evidence>
<feature type="transmembrane region" description="Helical" evidence="8">
    <location>
        <begin position="351"/>
        <end position="369"/>
    </location>
</feature>
<dbReference type="Pfam" id="PF02028">
    <property type="entry name" value="BCCT"/>
    <property type="match status" value="1"/>
</dbReference>
<keyword evidence="10" id="KW-1185">Reference proteome</keyword>
<feature type="transmembrane region" description="Helical" evidence="8">
    <location>
        <begin position="234"/>
        <end position="255"/>
    </location>
</feature>
<dbReference type="PROSITE" id="PS01303">
    <property type="entry name" value="BCCT"/>
    <property type="match status" value="1"/>
</dbReference>
<protein>
    <submittedName>
        <fullName evidence="9">Choline/glycine/proline betaine transport protein</fullName>
    </submittedName>
</protein>
<gene>
    <name evidence="9" type="ORF">GGQ93_002675</name>
</gene>
<comment type="similarity">
    <text evidence="2">Belongs to the BCCT transporter (TC 2.A.15) family.</text>
</comment>
<dbReference type="GO" id="GO:0005886">
    <property type="term" value="C:plasma membrane"/>
    <property type="evidence" value="ECO:0007669"/>
    <property type="project" value="UniProtKB-SubCell"/>
</dbReference>
<evidence type="ECO:0000256" key="5">
    <source>
        <dbReference type="ARBA" id="ARBA00022692"/>
    </source>
</evidence>
<evidence type="ECO:0000313" key="10">
    <source>
        <dbReference type="Proteomes" id="UP000527324"/>
    </source>
</evidence>
<sequence>MAELSRYRSMLKTKMNPRVFWGASLIVGLLLALAVAAPGESDRLFQAAQGWVIDTFGWFYIAAVAGFLLLILFLALGPTGALKLGPDDSEPDFPYVSWLAMLFAAGMGIGLMYFAVAEPIQHYASPPEAQPRTFDAAREAMVITFTHWGVHAWAVYALVGLSLAYFAHRKGLPLTLRSGLSPLLGRRINGPIGDAVDVFAICGTLFGIATSLGLGVSQINSGLNDLTGLPNTPWVQVGLIALVMACATASVLTGLDKGVRRLSELNLVLAVLLMLFVLVVGPTGFLLKALVQNFGLYLDHFFIRTFNLYAYEPRGWMANWTLFYWAWWIAWSPFVGMFIARISRGRTVREFVIGVLLVPTGFTFLWMTIFGNTAVNLDMGVAAGAIADAVTADLSTAIFRFFEELPGAAVTSTLAVLLVAVFFVTSADSGSLVIDTIASGGADDTPRWQRVYWCSLEGLAAALLLLAGGLGALQAATLVAALPFAVIMILLAAGLVRQMNADLAGRAVETEGPPLSEQLKRILSPANRRDIDRQLDQAGAPALETVRAALSAEGLEAEVAREATGLVLTATGQNGPTFHYRLAARGRPRPAMTALDAPEKRRAMEWRLSAYSDAAGRARDLTGFTREQIVADVLEHLRLWRMG</sequence>
<reference evidence="9 10" key="1">
    <citation type="submission" date="2020-08" db="EMBL/GenBank/DDBJ databases">
        <title>Genomic Encyclopedia of Type Strains, Phase IV (KMG-IV): sequencing the most valuable type-strain genomes for metagenomic binning, comparative biology and taxonomic classification.</title>
        <authorList>
            <person name="Goeker M."/>
        </authorList>
    </citation>
    <scope>NUCLEOTIDE SEQUENCE [LARGE SCALE GENOMIC DNA]</scope>
    <source>
        <strain evidence="9 10">DSM 4731</strain>
    </source>
</reference>
<dbReference type="Proteomes" id="UP000527324">
    <property type="component" value="Unassembled WGS sequence"/>
</dbReference>
<dbReference type="InterPro" id="IPR000060">
    <property type="entry name" value="BCCT_transptr"/>
</dbReference>
<dbReference type="RefSeq" id="WP_224764335.1">
    <property type="nucleotide sequence ID" value="NZ_CAJFZW010000016.1"/>
</dbReference>
<keyword evidence="5 8" id="KW-0812">Transmembrane</keyword>
<feature type="transmembrane region" description="Helical" evidence="8">
    <location>
        <begin position="414"/>
        <end position="438"/>
    </location>
</feature>
<organism evidence="9 10">
    <name type="scientific">Brevundimonas aurantiaca</name>
    <dbReference type="NCBI Taxonomy" id="74316"/>
    <lineage>
        <taxon>Bacteria</taxon>
        <taxon>Pseudomonadati</taxon>
        <taxon>Pseudomonadota</taxon>
        <taxon>Alphaproteobacteria</taxon>
        <taxon>Caulobacterales</taxon>
        <taxon>Caulobacteraceae</taxon>
        <taxon>Brevundimonas</taxon>
    </lineage>
</organism>
<evidence type="ECO:0000256" key="4">
    <source>
        <dbReference type="ARBA" id="ARBA00022475"/>
    </source>
</evidence>
<comment type="subcellular location">
    <subcellularLocation>
        <location evidence="1">Cell membrane</location>
        <topology evidence="1">Multi-pass membrane protein</topology>
    </subcellularLocation>
</comment>
<evidence type="ECO:0000256" key="7">
    <source>
        <dbReference type="ARBA" id="ARBA00023136"/>
    </source>
</evidence>
<feature type="transmembrane region" description="Helical" evidence="8">
    <location>
        <begin position="148"/>
        <end position="167"/>
    </location>
</feature>
<dbReference type="EMBL" id="JACHOQ010000008">
    <property type="protein sequence ID" value="MBB5740940.1"/>
    <property type="molecule type" value="Genomic_DNA"/>
</dbReference>
<feature type="transmembrane region" description="Helical" evidence="8">
    <location>
        <begin position="322"/>
        <end position="339"/>
    </location>
</feature>
<keyword evidence="3" id="KW-0813">Transport</keyword>
<feature type="transmembrane region" description="Helical" evidence="8">
    <location>
        <begin position="476"/>
        <end position="496"/>
    </location>
</feature>
<dbReference type="NCBIfam" id="TIGR00842">
    <property type="entry name" value="bcct"/>
    <property type="match status" value="1"/>
</dbReference>
<accession>A0A7W9C8A3</accession>
<dbReference type="PANTHER" id="PTHR30047">
    <property type="entry name" value="HIGH-AFFINITY CHOLINE TRANSPORT PROTEIN-RELATED"/>
    <property type="match status" value="1"/>
</dbReference>
<proteinExistence type="inferred from homology"/>
<keyword evidence="6 8" id="KW-1133">Transmembrane helix</keyword>
<dbReference type="AlphaFoldDB" id="A0A7W9C8A3"/>
<comment type="caution">
    <text evidence="9">The sequence shown here is derived from an EMBL/GenBank/DDBJ whole genome shotgun (WGS) entry which is preliminary data.</text>
</comment>
<evidence type="ECO:0000313" key="9">
    <source>
        <dbReference type="EMBL" id="MBB5740940.1"/>
    </source>
</evidence>
<feature type="transmembrane region" description="Helical" evidence="8">
    <location>
        <begin position="267"/>
        <end position="287"/>
    </location>
</feature>
<name>A0A7W9C8A3_9CAUL</name>
<feature type="transmembrane region" description="Helical" evidence="8">
    <location>
        <begin position="60"/>
        <end position="81"/>
    </location>
</feature>
<dbReference type="InterPro" id="IPR018093">
    <property type="entry name" value="BCCT_CS"/>
</dbReference>
<dbReference type="GO" id="GO:0022857">
    <property type="term" value="F:transmembrane transporter activity"/>
    <property type="evidence" value="ECO:0007669"/>
    <property type="project" value="InterPro"/>
</dbReference>
<evidence type="ECO:0000256" key="8">
    <source>
        <dbReference type="SAM" id="Phobius"/>
    </source>
</evidence>
<feature type="transmembrane region" description="Helical" evidence="8">
    <location>
        <begin position="195"/>
        <end position="214"/>
    </location>
</feature>
<feature type="transmembrane region" description="Helical" evidence="8">
    <location>
        <begin position="93"/>
        <end position="116"/>
    </location>
</feature>
<evidence type="ECO:0000256" key="2">
    <source>
        <dbReference type="ARBA" id="ARBA00005658"/>
    </source>
</evidence>
<dbReference type="PANTHER" id="PTHR30047:SF7">
    <property type="entry name" value="HIGH-AFFINITY CHOLINE TRANSPORT PROTEIN"/>
    <property type="match status" value="1"/>
</dbReference>